<dbReference type="FunCoup" id="A0A200QZV8">
    <property type="interactions" value="479"/>
</dbReference>
<dbReference type="STRING" id="56857.A0A200QZV8"/>
<dbReference type="AlphaFoldDB" id="A0A200QZV8"/>
<accession>A0A200QZV8</accession>
<proteinExistence type="predicted"/>
<organism evidence="2 3">
    <name type="scientific">Macleaya cordata</name>
    <name type="common">Five-seeded plume-poppy</name>
    <name type="synonym">Bocconia cordata</name>
    <dbReference type="NCBI Taxonomy" id="56857"/>
    <lineage>
        <taxon>Eukaryota</taxon>
        <taxon>Viridiplantae</taxon>
        <taxon>Streptophyta</taxon>
        <taxon>Embryophyta</taxon>
        <taxon>Tracheophyta</taxon>
        <taxon>Spermatophyta</taxon>
        <taxon>Magnoliopsida</taxon>
        <taxon>Ranunculales</taxon>
        <taxon>Papaveraceae</taxon>
        <taxon>Papaveroideae</taxon>
        <taxon>Macleaya</taxon>
    </lineage>
</organism>
<dbReference type="PANTHER" id="PTHR34202:SF1">
    <property type="entry name" value="UPF0548 PROTEIN"/>
    <property type="match status" value="1"/>
</dbReference>
<dbReference type="OrthoDB" id="46304at2759"/>
<name>A0A200QZV8_MACCD</name>
<evidence type="ECO:0000313" key="2">
    <source>
        <dbReference type="EMBL" id="OVA16009.1"/>
    </source>
</evidence>
<evidence type="ECO:0000259" key="1">
    <source>
        <dbReference type="Pfam" id="PF09348"/>
    </source>
</evidence>
<sequence>MVFLCWRRPNSQDQKACIDKSGGSFNYESKYRGASANSLSSLQKDDELLKDGFFLNHSRILVGSGSNTYEKSKTALLTWRHFGLNWSFVDPKTPIEAGAKFCVCVKEVLPWLVMPLQVAYVSENRNPKKLKASFGFGSGTLQGHLLYILSQHLEMRPYMNFHLKINLLVTPLRGEAYMTFDRTPSAPHFSPPRAPPQFSLGKNASQSNWMRTTKFGMKSFPSQNLLTFCHLLDTLMYS</sequence>
<evidence type="ECO:0000313" key="3">
    <source>
        <dbReference type="Proteomes" id="UP000195402"/>
    </source>
</evidence>
<keyword evidence="3" id="KW-1185">Reference proteome</keyword>
<dbReference type="PANTHER" id="PTHR34202">
    <property type="entry name" value="UPF0548 PROTEIN"/>
    <property type="match status" value="1"/>
</dbReference>
<dbReference type="EMBL" id="MVGT01000727">
    <property type="protein sequence ID" value="OVA16009.1"/>
    <property type="molecule type" value="Genomic_DNA"/>
</dbReference>
<comment type="caution">
    <text evidence="2">The sequence shown here is derived from an EMBL/GenBank/DDBJ whole genome shotgun (WGS) entry which is preliminary data.</text>
</comment>
<protein>
    <recommendedName>
        <fullName evidence="1">DUF1990 domain-containing protein</fullName>
    </recommendedName>
</protein>
<feature type="domain" description="DUF1990" evidence="1">
    <location>
        <begin position="50"/>
        <end position="145"/>
    </location>
</feature>
<reference evidence="2 3" key="1">
    <citation type="journal article" date="2017" name="Mol. Plant">
        <title>The Genome of Medicinal Plant Macleaya cordata Provides New Insights into Benzylisoquinoline Alkaloids Metabolism.</title>
        <authorList>
            <person name="Liu X."/>
            <person name="Liu Y."/>
            <person name="Huang P."/>
            <person name="Ma Y."/>
            <person name="Qing Z."/>
            <person name="Tang Q."/>
            <person name="Cao H."/>
            <person name="Cheng P."/>
            <person name="Zheng Y."/>
            <person name="Yuan Z."/>
            <person name="Zhou Y."/>
            <person name="Liu J."/>
            <person name="Tang Z."/>
            <person name="Zhuo Y."/>
            <person name="Zhang Y."/>
            <person name="Yu L."/>
            <person name="Huang J."/>
            <person name="Yang P."/>
            <person name="Peng Q."/>
            <person name="Zhang J."/>
            <person name="Jiang W."/>
            <person name="Zhang Z."/>
            <person name="Lin K."/>
            <person name="Ro D.K."/>
            <person name="Chen X."/>
            <person name="Xiong X."/>
            <person name="Shang Y."/>
            <person name="Huang S."/>
            <person name="Zeng J."/>
        </authorList>
    </citation>
    <scope>NUCLEOTIDE SEQUENCE [LARGE SCALE GENOMIC DNA]</scope>
    <source>
        <strain evidence="3">cv. BLH2017</strain>
        <tissue evidence="2">Root</tissue>
    </source>
</reference>
<dbReference type="Proteomes" id="UP000195402">
    <property type="component" value="Unassembled WGS sequence"/>
</dbReference>
<dbReference type="InParanoid" id="A0A200QZV8"/>
<dbReference type="Pfam" id="PF09348">
    <property type="entry name" value="DUF1990"/>
    <property type="match status" value="1"/>
</dbReference>
<gene>
    <name evidence="2" type="ORF">BVC80_1823g70</name>
</gene>
<dbReference type="InterPro" id="IPR018960">
    <property type="entry name" value="DUF1990"/>
</dbReference>